<comment type="caution">
    <text evidence="1">The sequence shown here is derived from an EMBL/GenBank/DDBJ whole genome shotgun (WGS) entry which is preliminary data.</text>
</comment>
<accession>A0A699HLQ3</accession>
<evidence type="ECO:0008006" key="2">
    <source>
        <dbReference type="Google" id="ProtNLM"/>
    </source>
</evidence>
<protein>
    <recommendedName>
        <fullName evidence="2">Gag-Pol polyprotein</fullName>
    </recommendedName>
</protein>
<dbReference type="EMBL" id="BKCJ010168461">
    <property type="protein sequence ID" value="GEY31548.1"/>
    <property type="molecule type" value="Genomic_DNA"/>
</dbReference>
<reference evidence="1" key="1">
    <citation type="journal article" date="2019" name="Sci. Rep.">
        <title>Draft genome of Tanacetum cinerariifolium, the natural source of mosquito coil.</title>
        <authorList>
            <person name="Yamashiro T."/>
            <person name="Shiraishi A."/>
            <person name="Satake H."/>
            <person name="Nakayama K."/>
        </authorList>
    </citation>
    <scope>NUCLEOTIDE SEQUENCE</scope>
</reference>
<organism evidence="1">
    <name type="scientific">Tanacetum cinerariifolium</name>
    <name type="common">Dalmatian daisy</name>
    <name type="synonym">Chrysanthemum cinerariifolium</name>
    <dbReference type="NCBI Taxonomy" id="118510"/>
    <lineage>
        <taxon>Eukaryota</taxon>
        <taxon>Viridiplantae</taxon>
        <taxon>Streptophyta</taxon>
        <taxon>Embryophyta</taxon>
        <taxon>Tracheophyta</taxon>
        <taxon>Spermatophyta</taxon>
        <taxon>Magnoliopsida</taxon>
        <taxon>eudicotyledons</taxon>
        <taxon>Gunneridae</taxon>
        <taxon>Pentapetalae</taxon>
        <taxon>asterids</taxon>
        <taxon>campanulids</taxon>
        <taxon>Asterales</taxon>
        <taxon>Asteraceae</taxon>
        <taxon>Asteroideae</taxon>
        <taxon>Anthemideae</taxon>
        <taxon>Anthemidinae</taxon>
        <taxon>Tanacetum</taxon>
    </lineage>
</organism>
<sequence>MQQPIPNLKDISDLTTAMNMALVLMAKSYKLYYYTPNNNNQRISSNPHNRQIAQPTINMGQDRHMQMVRGNGRNQFREFAGQNARNQIGYNAWHIVGNQNGYNAIQNVRNQHGIEVMVMGIMTQLLIAQKEEAGIQLQAKEFDLMATVGDIDEIKKVTANCILIANL</sequence>
<gene>
    <name evidence="1" type="ORF">Tci_403522</name>
</gene>
<name>A0A699HLQ3_TANCI</name>
<dbReference type="AlphaFoldDB" id="A0A699HLQ3"/>
<evidence type="ECO:0000313" key="1">
    <source>
        <dbReference type="EMBL" id="GEY31548.1"/>
    </source>
</evidence>
<proteinExistence type="predicted"/>